<dbReference type="Pfam" id="PF13358">
    <property type="entry name" value="DDE_3"/>
    <property type="match status" value="1"/>
</dbReference>
<evidence type="ECO:0000259" key="1">
    <source>
        <dbReference type="Pfam" id="PF13358"/>
    </source>
</evidence>
<evidence type="ECO:0000313" key="3">
    <source>
        <dbReference type="EMBL" id="MFC7599312.1"/>
    </source>
</evidence>
<feature type="domain" description="Tc1-like transposase DDE" evidence="1">
    <location>
        <begin position="1"/>
        <end position="64"/>
    </location>
</feature>
<evidence type="ECO:0000313" key="4">
    <source>
        <dbReference type="Proteomes" id="UP001596514"/>
    </source>
</evidence>
<sequence>MVIRDNLNRHICAEMQRFIQANSDWLTIVRLPSYAPDLNPAEGIWSLLNRGVLANLAVCNLDHLIRVIKHGLKKIQYRPHLIDGCLAETGLLLKPP</sequence>
<accession>A0ABW2STJ2</accession>
<proteinExistence type="predicted"/>
<reference evidence="2" key="3">
    <citation type="submission" date="2024-09" db="EMBL/GenBank/DDBJ databases">
        <authorList>
            <person name="Sun Q."/>
            <person name="Mori K."/>
        </authorList>
    </citation>
    <scope>NUCLEOTIDE SEQUENCE</scope>
    <source>
        <strain evidence="2">JCM 10083</strain>
    </source>
</reference>
<dbReference type="Gene3D" id="3.30.420.10">
    <property type="entry name" value="Ribonuclease H-like superfamily/Ribonuclease H"/>
    <property type="match status" value="1"/>
</dbReference>
<dbReference type="EMBL" id="JBHTEE010000001">
    <property type="protein sequence ID" value="MFC7599308.1"/>
    <property type="molecule type" value="Genomic_DNA"/>
</dbReference>
<organism evidence="2 4">
    <name type="scientific">Streptosporangium amethystogenes subsp. fukuiense</name>
    <dbReference type="NCBI Taxonomy" id="698418"/>
    <lineage>
        <taxon>Bacteria</taxon>
        <taxon>Bacillati</taxon>
        <taxon>Actinomycetota</taxon>
        <taxon>Actinomycetes</taxon>
        <taxon>Streptosporangiales</taxon>
        <taxon>Streptosporangiaceae</taxon>
        <taxon>Streptosporangium</taxon>
    </lineage>
</organism>
<dbReference type="EMBL" id="JBHTEE010000001">
    <property type="protein sequence ID" value="MFC7599312.1"/>
    <property type="molecule type" value="Genomic_DNA"/>
</dbReference>
<dbReference type="InterPro" id="IPR038717">
    <property type="entry name" value="Tc1-like_DDE_dom"/>
</dbReference>
<reference evidence="4" key="2">
    <citation type="journal article" date="2019" name="Int. J. Syst. Evol. Microbiol.">
        <title>The Global Catalogue of Microorganisms (GCM) 10K type strain sequencing project: providing services to taxonomists for standard genome sequencing and annotation.</title>
        <authorList>
            <consortium name="The Broad Institute Genomics Platform"/>
            <consortium name="The Broad Institute Genome Sequencing Center for Infectious Disease"/>
            <person name="Wu L."/>
            <person name="Ma J."/>
        </authorList>
    </citation>
    <scope>NUCLEOTIDE SEQUENCE [LARGE SCALE GENOMIC DNA]</scope>
    <source>
        <strain evidence="4">JCM 10083</strain>
    </source>
</reference>
<evidence type="ECO:0000313" key="2">
    <source>
        <dbReference type="EMBL" id="MFC7599308.1"/>
    </source>
</evidence>
<gene>
    <name evidence="2" type="ORF">ACFQVD_04205</name>
    <name evidence="3" type="ORF">ACFQVD_04225</name>
</gene>
<comment type="caution">
    <text evidence="2">The sequence shown here is derived from an EMBL/GenBank/DDBJ whole genome shotgun (WGS) entry which is preliminary data.</text>
</comment>
<dbReference type="InterPro" id="IPR036397">
    <property type="entry name" value="RNaseH_sf"/>
</dbReference>
<name>A0ABW2STJ2_9ACTN</name>
<keyword evidence="4" id="KW-1185">Reference proteome</keyword>
<protein>
    <submittedName>
        <fullName evidence="2">Transposase</fullName>
    </submittedName>
</protein>
<reference evidence="2" key="1">
    <citation type="journal article" date="2014" name="Int. J. Syst. Evol. Microbiol.">
        <title>Complete genome of a new Firmicutes species belonging to the dominant human colonic microbiota ('Ruminococcus bicirculans') reveals two chromosomes and a selective capacity to utilize plant glucans.</title>
        <authorList>
            <consortium name="NISC Comparative Sequencing Program"/>
            <person name="Wegmann U."/>
            <person name="Louis P."/>
            <person name="Goesmann A."/>
            <person name="Henrissat B."/>
            <person name="Duncan S.H."/>
            <person name="Flint H.J."/>
        </authorList>
    </citation>
    <scope>NUCLEOTIDE SEQUENCE</scope>
    <source>
        <strain evidence="2">JCM 10083</strain>
    </source>
</reference>
<dbReference type="Proteomes" id="UP001596514">
    <property type="component" value="Unassembled WGS sequence"/>
</dbReference>
<dbReference type="RefSeq" id="WP_386270513.1">
    <property type="nucleotide sequence ID" value="NZ_JBHSIJ010000002.1"/>
</dbReference>